<dbReference type="SUPFAM" id="SSF53056">
    <property type="entry name" value="beta-carbonic anhydrase, cab"/>
    <property type="match status" value="1"/>
</dbReference>
<evidence type="ECO:0000256" key="7">
    <source>
        <dbReference type="ARBA" id="ARBA00048348"/>
    </source>
</evidence>
<dbReference type="CDD" id="cd03379">
    <property type="entry name" value="beta_CA_cladeD"/>
    <property type="match status" value="1"/>
</dbReference>
<dbReference type="PANTHER" id="PTHR43175:SF3">
    <property type="entry name" value="CARBON DISULFIDE HYDROLASE"/>
    <property type="match status" value="1"/>
</dbReference>
<dbReference type="Gene3D" id="3.40.1050.10">
    <property type="entry name" value="Carbonic anhydrase"/>
    <property type="match status" value="1"/>
</dbReference>
<dbReference type="EC" id="4.2.1.1" evidence="3"/>
<dbReference type="RefSeq" id="WP_009947454.1">
    <property type="nucleotide sequence ID" value="NZ_BAAAGS010000038.1"/>
</dbReference>
<dbReference type="InterPro" id="IPR036874">
    <property type="entry name" value="Carbonic_anhydrase_sf"/>
</dbReference>
<dbReference type="EMBL" id="BAAAGS010000038">
    <property type="protein sequence ID" value="GAA0544505.1"/>
    <property type="molecule type" value="Genomic_DNA"/>
</dbReference>
<accession>A0ABN1DII6</accession>
<proteinExistence type="inferred from homology"/>
<name>A0ABN1DII6_SACER</name>
<evidence type="ECO:0000256" key="4">
    <source>
        <dbReference type="ARBA" id="ARBA00022723"/>
    </source>
</evidence>
<evidence type="ECO:0000256" key="5">
    <source>
        <dbReference type="ARBA" id="ARBA00022833"/>
    </source>
</evidence>
<evidence type="ECO:0000313" key="8">
    <source>
        <dbReference type="EMBL" id="GAA0544505.1"/>
    </source>
</evidence>
<comment type="cofactor">
    <cofactor evidence="1">
        <name>Zn(2+)</name>
        <dbReference type="ChEBI" id="CHEBI:29105"/>
    </cofactor>
</comment>
<keyword evidence="9" id="KW-1185">Reference proteome</keyword>
<comment type="similarity">
    <text evidence="2">Belongs to the beta-class carbonic anhydrase family.</text>
</comment>
<reference evidence="8 9" key="1">
    <citation type="journal article" date="2019" name="Int. J. Syst. Evol. Microbiol.">
        <title>The Global Catalogue of Microorganisms (GCM) 10K type strain sequencing project: providing services to taxonomists for standard genome sequencing and annotation.</title>
        <authorList>
            <consortium name="The Broad Institute Genomics Platform"/>
            <consortium name="The Broad Institute Genome Sequencing Center for Infectious Disease"/>
            <person name="Wu L."/>
            <person name="Ma J."/>
        </authorList>
    </citation>
    <scope>NUCLEOTIDE SEQUENCE [LARGE SCALE GENOMIC DNA]</scope>
    <source>
        <strain evidence="8 9">JCM 10303</strain>
    </source>
</reference>
<evidence type="ECO:0000313" key="9">
    <source>
        <dbReference type="Proteomes" id="UP001500729"/>
    </source>
</evidence>
<dbReference type="PANTHER" id="PTHR43175">
    <property type="entry name" value="CARBONIC ANHYDRASE"/>
    <property type="match status" value="1"/>
</dbReference>
<comment type="catalytic activity">
    <reaction evidence="7">
        <text>hydrogencarbonate + H(+) = CO2 + H2O</text>
        <dbReference type="Rhea" id="RHEA:10748"/>
        <dbReference type="ChEBI" id="CHEBI:15377"/>
        <dbReference type="ChEBI" id="CHEBI:15378"/>
        <dbReference type="ChEBI" id="CHEBI:16526"/>
        <dbReference type="ChEBI" id="CHEBI:17544"/>
        <dbReference type="EC" id="4.2.1.1"/>
    </reaction>
</comment>
<organism evidence="8 9">
    <name type="scientific">Saccharopolyspora erythraea</name>
    <name type="common">Streptomyces erythraeus</name>
    <dbReference type="NCBI Taxonomy" id="1836"/>
    <lineage>
        <taxon>Bacteria</taxon>
        <taxon>Bacillati</taxon>
        <taxon>Actinomycetota</taxon>
        <taxon>Actinomycetes</taxon>
        <taxon>Pseudonocardiales</taxon>
        <taxon>Pseudonocardiaceae</taxon>
        <taxon>Saccharopolyspora</taxon>
    </lineage>
</organism>
<dbReference type="Proteomes" id="UP001500729">
    <property type="component" value="Unassembled WGS sequence"/>
</dbReference>
<comment type="function">
    <text evidence="6">Catalyzes the reversible hydration of carbon dioxide to form bicarbonate.</text>
</comment>
<evidence type="ECO:0000256" key="6">
    <source>
        <dbReference type="ARBA" id="ARBA00024993"/>
    </source>
</evidence>
<sequence length="177" mass="18854">MTACDEIVHRNELHVRDARDPGLPAQPSLRVAVVTCMDCRIDLGASLGLSTGEAHVIRNAGGAVTDDVIRSLAVSQRKLGTREVMLIHHTGCGMATFTEGEFKGELEAETGQRPSWSVETFADAEQDVRQCMARVRRSPFLGLTTSLRGFVADIGTGALTEVFETAADASAPTGARG</sequence>
<dbReference type="InterPro" id="IPR001765">
    <property type="entry name" value="Carbonic_anhydrase"/>
</dbReference>
<dbReference type="Pfam" id="PF00484">
    <property type="entry name" value="Pro_CA"/>
    <property type="match status" value="1"/>
</dbReference>
<protein>
    <recommendedName>
        <fullName evidence="3">carbonic anhydrase</fullName>
        <ecNumber evidence="3">4.2.1.1</ecNumber>
    </recommendedName>
</protein>
<evidence type="ECO:0000256" key="1">
    <source>
        <dbReference type="ARBA" id="ARBA00001947"/>
    </source>
</evidence>
<keyword evidence="5" id="KW-0862">Zinc</keyword>
<evidence type="ECO:0000256" key="3">
    <source>
        <dbReference type="ARBA" id="ARBA00012925"/>
    </source>
</evidence>
<keyword evidence="4" id="KW-0479">Metal-binding</keyword>
<gene>
    <name evidence="8" type="ORF">GCM10009533_49330</name>
</gene>
<dbReference type="SMART" id="SM00947">
    <property type="entry name" value="Pro_CA"/>
    <property type="match status" value="1"/>
</dbReference>
<comment type="caution">
    <text evidence="8">The sequence shown here is derived from an EMBL/GenBank/DDBJ whole genome shotgun (WGS) entry which is preliminary data.</text>
</comment>
<evidence type="ECO:0000256" key="2">
    <source>
        <dbReference type="ARBA" id="ARBA00006217"/>
    </source>
</evidence>